<evidence type="ECO:0000259" key="2">
    <source>
        <dbReference type="Pfam" id="PF07833"/>
    </source>
</evidence>
<evidence type="ECO:0000313" key="5">
    <source>
        <dbReference type="EMBL" id="MCZ8515933.1"/>
    </source>
</evidence>
<dbReference type="Proteomes" id="UP001527882">
    <property type="component" value="Unassembled WGS sequence"/>
</dbReference>
<evidence type="ECO:0000256" key="1">
    <source>
        <dbReference type="SAM" id="SignalP"/>
    </source>
</evidence>
<dbReference type="Pfam" id="PF07833">
    <property type="entry name" value="Cu_amine_oxidN1"/>
    <property type="match status" value="1"/>
</dbReference>
<dbReference type="InterPro" id="IPR036582">
    <property type="entry name" value="Mao_N_sf"/>
</dbReference>
<feature type="domain" description="DUF3298" evidence="3">
    <location>
        <begin position="181"/>
        <end position="249"/>
    </location>
</feature>
<feature type="domain" description="Copper amine oxidase-like N-terminal" evidence="2">
    <location>
        <begin position="277"/>
        <end position="384"/>
    </location>
</feature>
<feature type="signal peptide" evidence="1">
    <location>
        <begin position="1"/>
        <end position="27"/>
    </location>
</feature>
<dbReference type="InterPro" id="IPR037126">
    <property type="entry name" value="PdaC/RsiV-like_sf"/>
</dbReference>
<gene>
    <name evidence="5" type="ORF">O9H85_26745</name>
</gene>
<evidence type="ECO:0000259" key="3">
    <source>
        <dbReference type="Pfam" id="PF11738"/>
    </source>
</evidence>
<keyword evidence="1" id="KW-0732">Signal</keyword>
<dbReference type="Gene3D" id="3.90.640.20">
    <property type="entry name" value="Heat-shock cognate protein, ATPase"/>
    <property type="match status" value="1"/>
</dbReference>
<dbReference type="Gene3D" id="3.30.457.10">
    <property type="entry name" value="Copper amine oxidase-like, N-terminal domain"/>
    <property type="match status" value="1"/>
</dbReference>
<dbReference type="SUPFAM" id="SSF55383">
    <property type="entry name" value="Copper amine oxidase, domain N"/>
    <property type="match status" value="1"/>
</dbReference>
<dbReference type="RefSeq" id="WP_269884465.1">
    <property type="nucleotide sequence ID" value="NZ_JAQAGZ010000020.1"/>
</dbReference>
<evidence type="ECO:0000259" key="4">
    <source>
        <dbReference type="Pfam" id="PF13739"/>
    </source>
</evidence>
<dbReference type="Gene3D" id="3.30.565.40">
    <property type="entry name" value="Fervidobacterium nodosum Rt17-B1 like"/>
    <property type="match status" value="1"/>
</dbReference>
<name>A0ABT4QGD8_9BACL</name>
<feature type="chain" id="PRO_5047216038" evidence="1">
    <location>
        <begin position="28"/>
        <end position="388"/>
    </location>
</feature>
<proteinExistence type="predicted"/>
<accession>A0ABT4QGD8</accession>
<keyword evidence="6" id="KW-1185">Reference proteome</keyword>
<dbReference type="Pfam" id="PF13739">
    <property type="entry name" value="PdaC"/>
    <property type="match status" value="1"/>
</dbReference>
<dbReference type="Pfam" id="PF11738">
    <property type="entry name" value="DUF3298"/>
    <property type="match status" value="1"/>
</dbReference>
<dbReference type="EMBL" id="JAQAGZ010000020">
    <property type="protein sequence ID" value="MCZ8515933.1"/>
    <property type="molecule type" value="Genomic_DNA"/>
</dbReference>
<dbReference type="InterPro" id="IPR012854">
    <property type="entry name" value="Cu_amine_oxidase-like_N"/>
</dbReference>
<dbReference type="InterPro" id="IPR025303">
    <property type="entry name" value="PdaC"/>
</dbReference>
<comment type="caution">
    <text evidence="5">The sequence shown here is derived from an EMBL/GenBank/DDBJ whole genome shotgun (WGS) entry which is preliminary data.</text>
</comment>
<protein>
    <submittedName>
        <fullName evidence="5">DUF4163 domain-containing protein</fullName>
    </submittedName>
</protein>
<evidence type="ECO:0000313" key="6">
    <source>
        <dbReference type="Proteomes" id="UP001527882"/>
    </source>
</evidence>
<sequence length="388" mass="41595">MNIPFKVLSIAAAGSLWFGLGAPAIQAETVYPVATGANVVSAVPIATLASSGSIQVTAKSVKEDTDLVHADLSIPVIRNLKDSRYQAELNDIIERQAMKDLEQLKKQAAEDAVASQAAGYTFRPYGLTLRYEVKADGGEANGNVLSLKLVTYTYTGGAHGIQRLDTYNVRDEQEAQRVELKDLFGEDYKKTIDASISAQIAEKPENYFPDTFKGISNTTNFYLDQGNAVIVFQPYEIAPYAAGMPEFRIALPGQPGGTGSGNGTGRTDAGGMQALSVNGKPLGTVEAAVYIQGVSVQMVPLRPIAEALGYEVKWNDEQQSAELTRGPQWTSVTVGKNAYTYLKTVPIALGAAPEIRPDGRMYVPLSFFAEIAKADVKAEGGTISIRSK</sequence>
<organism evidence="5 6">
    <name type="scientific">Paenibacillus gyeongsangnamensis</name>
    <dbReference type="NCBI Taxonomy" id="3388067"/>
    <lineage>
        <taxon>Bacteria</taxon>
        <taxon>Bacillati</taxon>
        <taxon>Bacillota</taxon>
        <taxon>Bacilli</taxon>
        <taxon>Bacillales</taxon>
        <taxon>Paenibacillaceae</taxon>
        <taxon>Paenibacillus</taxon>
    </lineage>
</organism>
<reference evidence="5 6" key="1">
    <citation type="submission" date="2022-12" db="EMBL/GenBank/DDBJ databases">
        <title>Draft genome sequence of Paenibacillus sp. dW9.</title>
        <authorList>
            <person name="Choi E.-W."/>
            <person name="Kim D.-U."/>
        </authorList>
    </citation>
    <scope>NUCLEOTIDE SEQUENCE [LARGE SCALE GENOMIC DNA]</scope>
    <source>
        <strain evidence="6">dW9</strain>
    </source>
</reference>
<dbReference type="InterPro" id="IPR021729">
    <property type="entry name" value="DUF3298"/>
</dbReference>
<feature type="domain" description="Deacetylase PdaC" evidence="4">
    <location>
        <begin position="62"/>
        <end position="161"/>
    </location>
</feature>